<dbReference type="Proteomes" id="UP000277326">
    <property type="component" value="Unassembled WGS sequence"/>
</dbReference>
<reference evidence="2 3" key="1">
    <citation type="journal article" date="2015" name="Stand. Genomic Sci.">
        <title>Genomic Encyclopedia of Bacterial and Archaeal Type Strains, Phase III: the genomes of soil and plant-associated and newly described type strains.</title>
        <authorList>
            <person name="Whitman W.B."/>
            <person name="Woyke T."/>
            <person name="Klenk H.P."/>
            <person name="Zhou Y."/>
            <person name="Lilburn T.G."/>
            <person name="Beck B.J."/>
            <person name="De Vos P."/>
            <person name="Vandamme P."/>
            <person name="Eisen J.A."/>
            <person name="Garrity G."/>
            <person name="Hugenholtz P."/>
            <person name="Kyrpides N.C."/>
        </authorList>
    </citation>
    <scope>NUCLEOTIDE SEQUENCE [LARGE SCALE GENOMIC DNA]</scope>
    <source>
        <strain evidence="2 3">CGMCC 1.10124</strain>
    </source>
</reference>
<gene>
    <name evidence="2" type="ORF">ATH50_3552</name>
</gene>
<protein>
    <recommendedName>
        <fullName evidence="1">NrS-1 polymerase-like HBD domain-containing protein</fullName>
    </recommendedName>
</protein>
<evidence type="ECO:0000313" key="2">
    <source>
        <dbReference type="EMBL" id="RMB08337.1"/>
    </source>
</evidence>
<dbReference type="EMBL" id="REFS01000010">
    <property type="protein sequence ID" value="RMB08337.1"/>
    <property type="molecule type" value="Genomic_DNA"/>
</dbReference>
<organism evidence="2 3">
    <name type="scientific">Haloplanus aerogenes</name>
    <dbReference type="NCBI Taxonomy" id="660522"/>
    <lineage>
        <taxon>Archaea</taxon>
        <taxon>Methanobacteriati</taxon>
        <taxon>Methanobacteriota</taxon>
        <taxon>Stenosarchaea group</taxon>
        <taxon>Halobacteria</taxon>
        <taxon>Halobacteriales</taxon>
        <taxon>Haloferacaceae</taxon>
        <taxon>Haloplanus</taxon>
    </lineage>
</organism>
<feature type="domain" description="NrS-1 polymerase-like HBD" evidence="1">
    <location>
        <begin position="230"/>
        <end position="294"/>
    </location>
</feature>
<name>A0A3M0CHS7_9EURY</name>
<accession>A0A3M0CHS7</accession>
<dbReference type="InterPro" id="IPR054468">
    <property type="entry name" value="NrSPol-like_HBD"/>
</dbReference>
<proteinExistence type="predicted"/>
<comment type="caution">
    <text evidence="2">The sequence shown here is derived from an EMBL/GenBank/DDBJ whole genome shotgun (WGS) entry which is preliminary data.</text>
</comment>
<dbReference type="AlphaFoldDB" id="A0A3M0CHS7"/>
<evidence type="ECO:0000313" key="3">
    <source>
        <dbReference type="Proteomes" id="UP000277326"/>
    </source>
</evidence>
<dbReference type="Pfam" id="PF22763">
    <property type="entry name" value="NrS1-1_pol-like_HBD"/>
    <property type="match status" value="1"/>
</dbReference>
<evidence type="ECO:0000259" key="1">
    <source>
        <dbReference type="Pfam" id="PF22763"/>
    </source>
</evidence>
<sequence length="297" mass="32798">MNPNALPISLRDRQQWVCWASHERQGKQTKVPLDPTTGEFASTADPETWSTFEAALGRARDPAVSGIGFVFTREDPYVGIDLDDCRNPETGALTDAVIPMLHRLHSYTEISPSGTGLHIIVRGTLPAGQRRRGSVEMYDHGRFFTMTGDRLPTLPESVCERAAALASVYQTVVARSTQPEQPAVTPSTDRQLAFESRLDDQQVLESAQSASNGEKFTSLWNGTISPYDSHSEADVALCCLLAFWTGGESTQIDRLFRQSGLIRPKWDEVHYADGATYGERTIERACSHVTKTYTGES</sequence>